<gene>
    <name evidence="3" type="ORF">OIU74_015114</name>
</gene>
<evidence type="ECO:0000256" key="1">
    <source>
        <dbReference type="SAM" id="MobiDB-lite"/>
    </source>
</evidence>
<dbReference type="Proteomes" id="UP001151752">
    <property type="component" value="Chromosome 3"/>
</dbReference>
<feature type="compositionally biased region" description="Gly residues" evidence="1">
    <location>
        <begin position="12"/>
        <end position="21"/>
    </location>
</feature>
<dbReference type="Pfam" id="PF06972">
    <property type="entry name" value="GIP1_N"/>
    <property type="match status" value="1"/>
</dbReference>
<evidence type="ECO:0000313" key="3">
    <source>
        <dbReference type="EMBL" id="KAJ6696148.1"/>
    </source>
</evidence>
<feature type="compositionally biased region" description="Low complexity" evidence="1">
    <location>
        <begin position="1"/>
        <end position="11"/>
    </location>
</feature>
<dbReference type="PANTHER" id="PTHR47070:SF2">
    <property type="entry name" value="OS06G0206100 PROTEIN"/>
    <property type="match status" value="1"/>
</dbReference>
<sequence length="79" mass="8296">MGATTNATSTVTGGGGGGGGASSEQQHTLSARVRKTIQSIKEILGNFSDADIYMVLKENNMDPNETAQKLLNQGSRVHF</sequence>
<dbReference type="EMBL" id="JAPFFM010000017">
    <property type="protein sequence ID" value="KAJ6696148.1"/>
    <property type="molecule type" value="Genomic_DNA"/>
</dbReference>
<dbReference type="CDD" id="cd14279">
    <property type="entry name" value="CUE"/>
    <property type="match status" value="1"/>
</dbReference>
<evidence type="ECO:0000313" key="4">
    <source>
        <dbReference type="Proteomes" id="UP001151752"/>
    </source>
</evidence>
<dbReference type="AlphaFoldDB" id="A0A9Q0PXE2"/>
<reference evidence="3" key="2">
    <citation type="journal article" date="2023" name="Int. J. Mol. Sci.">
        <title>De Novo Assembly and Annotation of 11 Diverse Shrub Willow (Salix) Genomes Reveals Novel Gene Organization in Sex-Linked Regions.</title>
        <authorList>
            <person name="Hyden B."/>
            <person name="Feng K."/>
            <person name="Yates T.B."/>
            <person name="Jawdy S."/>
            <person name="Cereghino C."/>
            <person name="Smart L.B."/>
            <person name="Muchero W."/>
        </authorList>
    </citation>
    <scope>NUCLEOTIDE SEQUENCE</scope>
    <source>
        <tissue evidence="3">Shoot tip</tissue>
    </source>
</reference>
<name>A0A9Q0PXE2_9ROSI</name>
<feature type="region of interest" description="Disordered" evidence="1">
    <location>
        <begin position="1"/>
        <end position="30"/>
    </location>
</feature>
<proteinExistence type="predicted"/>
<dbReference type="SUPFAM" id="SSF46934">
    <property type="entry name" value="UBA-like"/>
    <property type="match status" value="1"/>
</dbReference>
<protein>
    <submittedName>
        <fullName evidence="3">HYDROXYPROLINE-RICH GLYCOPROTEIN-LIKE</fullName>
    </submittedName>
</protein>
<comment type="caution">
    <text evidence="3">The sequence shown here is derived from an EMBL/GenBank/DDBJ whole genome shotgun (WGS) entry which is preliminary data.</text>
</comment>
<organism evidence="3 4">
    <name type="scientific">Salix koriyanagi</name>
    <dbReference type="NCBI Taxonomy" id="2511006"/>
    <lineage>
        <taxon>Eukaryota</taxon>
        <taxon>Viridiplantae</taxon>
        <taxon>Streptophyta</taxon>
        <taxon>Embryophyta</taxon>
        <taxon>Tracheophyta</taxon>
        <taxon>Spermatophyta</taxon>
        <taxon>Magnoliopsida</taxon>
        <taxon>eudicotyledons</taxon>
        <taxon>Gunneridae</taxon>
        <taxon>Pentapetalae</taxon>
        <taxon>rosids</taxon>
        <taxon>fabids</taxon>
        <taxon>Malpighiales</taxon>
        <taxon>Salicaceae</taxon>
        <taxon>Saliceae</taxon>
        <taxon>Salix</taxon>
    </lineage>
</organism>
<feature type="domain" description="GBF-interacting protein 1 N-terminal" evidence="2">
    <location>
        <begin position="31"/>
        <end position="74"/>
    </location>
</feature>
<reference evidence="3" key="1">
    <citation type="submission" date="2022-11" db="EMBL/GenBank/DDBJ databases">
        <authorList>
            <person name="Hyden B.L."/>
            <person name="Feng K."/>
            <person name="Yates T."/>
            <person name="Jawdy S."/>
            <person name="Smart L.B."/>
            <person name="Muchero W."/>
        </authorList>
    </citation>
    <scope>NUCLEOTIDE SEQUENCE</scope>
    <source>
        <tissue evidence="3">Shoot tip</tissue>
    </source>
</reference>
<accession>A0A9Q0PXE2</accession>
<keyword evidence="4" id="KW-1185">Reference proteome</keyword>
<evidence type="ECO:0000259" key="2">
    <source>
        <dbReference type="Pfam" id="PF06972"/>
    </source>
</evidence>
<dbReference type="PANTHER" id="PTHR47070">
    <property type="entry name" value="HYDROXYPROLINE-RICH GLYCOPROTEIN-LIKE"/>
    <property type="match status" value="1"/>
</dbReference>
<dbReference type="InterPro" id="IPR009719">
    <property type="entry name" value="GIP1_N"/>
</dbReference>
<dbReference type="InterPro" id="IPR009060">
    <property type="entry name" value="UBA-like_sf"/>
</dbReference>